<keyword evidence="1" id="KW-0472">Membrane</keyword>
<feature type="transmembrane region" description="Helical" evidence="1">
    <location>
        <begin position="101"/>
        <end position="126"/>
    </location>
</feature>
<protein>
    <recommendedName>
        <fullName evidence="4">HdeD family acid-resistance protein</fullName>
    </recommendedName>
</protein>
<proteinExistence type="predicted"/>
<gene>
    <name evidence="2" type="ORF">C7K25_10850</name>
</gene>
<evidence type="ECO:0000256" key="1">
    <source>
        <dbReference type="SAM" id="Phobius"/>
    </source>
</evidence>
<keyword evidence="1" id="KW-1133">Transmembrane helix</keyword>
<evidence type="ECO:0008006" key="4">
    <source>
        <dbReference type="Google" id="ProtNLM"/>
    </source>
</evidence>
<keyword evidence="1" id="KW-0812">Transmembrane</keyword>
<keyword evidence="3" id="KW-1185">Reference proteome</keyword>
<sequence length="217" mass="23390">MRSNFTRQWITKVSIGEAAGFAIAAGTGIMTILLYLELPWSLVLIVLAGAVEGAALATGQYLAMHEHRPKPGPWIGGTAAAASFAWLLGMLPSILELQFDSVATILLVVLGGLVLLGSIPFAQWLVMRRRGTFRWVPINMGAWLVAILWTAAPSPFIDESSPIALVATLYLLAGILMAVTIASITAPVARQLFGRSEPSRDWRSRMHKRAAAECRGP</sequence>
<name>A0ABT7C9H4_9MICO</name>
<feature type="transmembrane region" description="Helical" evidence="1">
    <location>
        <begin position="74"/>
        <end position="95"/>
    </location>
</feature>
<dbReference type="RefSeq" id="WP_051267004.1">
    <property type="nucleotide sequence ID" value="NZ_CP028426.1"/>
</dbReference>
<organism evidence="2 3">
    <name type="scientific">Gulosibacter molinativorax</name>
    <dbReference type="NCBI Taxonomy" id="256821"/>
    <lineage>
        <taxon>Bacteria</taxon>
        <taxon>Bacillati</taxon>
        <taxon>Actinomycetota</taxon>
        <taxon>Actinomycetes</taxon>
        <taxon>Micrococcales</taxon>
        <taxon>Microbacteriaceae</taxon>
        <taxon>Gulosibacter</taxon>
    </lineage>
</organism>
<accession>A0ABT7C9H4</accession>
<feature type="transmembrane region" description="Helical" evidence="1">
    <location>
        <begin position="138"/>
        <end position="157"/>
    </location>
</feature>
<reference evidence="2" key="1">
    <citation type="submission" date="2018-03" db="EMBL/GenBank/DDBJ databases">
        <authorList>
            <person name="Nunes O.C."/>
            <person name="Lopes A.R."/>
            <person name="Froufe H."/>
            <person name="Munoz-Merida A."/>
            <person name="Barroso C."/>
            <person name="Egas C."/>
        </authorList>
    </citation>
    <scope>NUCLEOTIDE SEQUENCE</scope>
    <source>
        <strain evidence="2">ON4</strain>
    </source>
</reference>
<dbReference type="EMBL" id="PXVD01000017">
    <property type="protein sequence ID" value="MDJ1371858.1"/>
    <property type="molecule type" value="Genomic_DNA"/>
</dbReference>
<feature type="transmembrane region" description="Helical" evidence="1">
    <location>
        <begin position="163"/>
        <end position="186"/>
    </location>
</feature>
<evidence type="ECO:0000313" key="2">
    <source>
        <dbReference type="EMBL" id="MDJ1371858.1"/>
    </source>
</evidence>
<feature type="transmembrane region" description="Helical" evidence="1">
    <location>
        <begin position="42"/>
        <end position="62"/>
    </location>
</feature>
<feature type="transmembrane region" description="Helical" evidence="1">
    <location>
        <begin position="12"/>
        <end position="36"/>
    </location>
</feature>
<dbReference type="Proteomes" id="UP001170379">
    <property type="component" value="Unassembled WGS sequence"/>
</dbReference>
<reference evidence="2" key="2">
    <citation type="journal article" date="2022" name="Sci. Rep.">
        <title>In silico prediction of the enzymes involved in the degradation of the herbicide molinate by Gulosibacter molinativorax ON4T.</title>
        <authorList>
            <person name="Lopes A.R."/>
            <person name="Bunin E."/>
            <person name="Viana A.T."/>
            <person name="Froufe H."/>
            <person name="Munoz-Merida A."/>
            <person name="Pinho D."/>
            <person name="Figueiredo J."/>
            <person name="Barroso C."/>
            <person name="Vaz-Moreira I."/>
            <person name="Bellanger X."/>
            <person name="Egas C."/>
            <person name="Nunes O.C."/>
        </authorList>
    </citation>
    <scope>NUCLEOTIDE SEQUENCE</scope>
    <source>
        <strain evidence="2">ON4</strain>
    </source>
</reference>
<evidence type="ECO:0000313" key="3">
    <source>
        <dbReference type="Proteomes" id="UP001170379"/>
    </source>
</evidence>
<comment type="caution">
    <text evidence="2">The sequence shown here is derived from an EMBL/GenBank/DDBJ whole genome shotgun (WGS) entry which is preliminary data.</text>
</comment>